<dbReference type="EMBL" id="CP127526">
    <property type="protein sequence ID" value="XRI74699.1"/>
    <property type="molecule type" value="Genomic_DNA"/>
</dbReference>
<gene>
    <name evidence="1" type="ORF">HHS34_005755</name>
</gene>
<organism evidence="1 2">
    <name type="scientific">Acidithiobacillus montserratensis</name>
    <dbReference type="NCBI Taxonomy" id="2729135"/>
    <lineage>
        <taxon>Bacteria</taxon>
        <taxon>Pseudomonadati</taxon>
        <taxon>Pseudomonadota</taxon>
        <taxon>Acidithiobacillia</taxon>
        <taxon>Acidithiobacillales</taxon>
        <taxon>Acidithiobacillaceae</taxon>
        <taxon>Acidithiobacillus</taxon>
    </lineage>
</organism>
<accession>A0ACD5HIV9</accession>
<reference evidence="1 2" key="1">
    <citation type="journal article" date="2021" name="ISME J.">
        <title>Genomic evolution of the class Acidithiobacillia: deep-branching Proteobacteria living in extreme acidic conditions.</title>
        <authorList>
            <person name="Moya-Beltran A."/>
            <person name="Beard S."/>
            <person name="Rojas-Villalobos C."/>
            <person name="Issotta F."/>
            <person name="Gallardo Y."/>
            <person name="Ulloa R."/>
            <person name="Giaveno A."/>
            <person name="Degli Esposti M."/>
            <person name="Johnson D.B."/>
            <person name="Quatrini R."/>
        </authorList>
    </citation>
    <scope>NUCLEOTIDE SEQUENCE [LARGE SCALE GENOMIC DNA]</scope>
    <source>
        <strain evidence="1 2">GG1-14</strain>
    </source>
</reference>
<dbReference type="Proteomes" id="UP001195965">
    <property type="component" value="Chromosome"/>
</dbReference>
<evidence type="ECO:0000313" key="2">
    <source>
        <dbReference type="Proteomes" id="UP001195965"/>
    </source>
</evidence>
<name>A0ACD5HIV9_9PROT</name>
<proteinExistence type="predicted"/>
<keyword evidence="2" id="KW-1185">Reference proteome</keyword>
<protein>
    <submittedName>
        <fullName evidence="1">CII family transcriptional regulator</fullName>
    </submittedName>
</protein>
<evidence type="ECO:0000313" key="1">
    <source>
        <dbReference type="EMBL" id="XRI74699.1"/>
    </source>
</evidence>
<sequence>MTLLSATPLERARKAHGRILQSLQAPGSQVALAKALGVSESKISRLKNESLEDALALIYLCGFKIVDEDAVTIRRDALQFMRQSLARVLADDAMAQTIFEVEE</sequence>